<evidence type="ECO:0000313" key="3">
    <source>
        <dbReference type="EMBL" id="MFD1711281.1"/>
    </source>
</evidence>
<evidence type="ECO:0000256" key="1">
    <source>
        <dbReference type="SAM" id="MobiDB-lite"/>
    </source>
</evidence>
<gene>
    <name evidence="3" type="ORF">ACFSF0_11715</name>
</gene>
<dbReference type="Proteomes" id="UP001597304">
    <property type="component" value="Unassembled WGS sequence"/>
</dbReference>
<comment type="caution">
    <text evidence="3">The sequence shown here is derived from an EMBL/GenBank/DDBJ whole genome shotgun (WGS) entry which is preliminary data.</text>
</comment>
<feature type="compositionally biased region" description="Low complexity" evidence="1">
    <location>
        <begin position="140"/>
        <end position="152"/>
    </location>
</feature>
<organism evidence="3 4">
    <name type="scientific">Ottowia flava</name>
    <dbReference type="NCBI Taxonomy" id="2675430"/>
    <lineage>
        <taxon>Bacteria</taxon>
        <taxon>Pseudomonadati</taxon>
        <taxon>Pseudomonadota</taxon>
        <taxon>Betaproteobacteria</taxon>
        <taxon>Burkholderiales</taxon>
        <taxon>Comamonadaceae</taxon>
        <taxon>Ottowia</taxon>
    </lineage>
</organism>
<evidence type="ECO:0000256" key="2">
    <source>
        <dbReference type="SAM" id="SignalP"/>
    </source>
</evidence>
<keyword evidence="4" id="KW-1185">Reference proteome</keyword>
<dbReference type="EMBL" id="JBHUEJ010000023">
    <property type="protein sequence ID" value="MFD1711281.1"/>
    <property type="molecule type" value="Genomic_DNA"/>
</dbReference>
<name>A0ABW4KWW7_9BURK</name>
<protein>
    <submittedName>
        <fullName evidence="3">Uncharacterized protein</fullName>
    </submittedName>
</protein>
<proteinExistence type="predicted"/>
<accession>A0ABW4KWW7</accession>
<feature type="chain" id="PRO_5046047429" evidence="2">
    <location>
        <begin position="27"/>
        <end position="159"/>
    </location>
</feature>
<feature type="region of interest" description="Disordered" evidence="1">
    <location>
        <begin position="116"/>
        <end position="159"/>
    </location>
</feature>
<feature type="compositionally biased region" description="Pro residues" evidence="1">
    <location>
        <begin position="122"/>
        <end position="132"/>
    </location>
</feature>
<sequence length="159" mass="16817">MQQYERPLSHWVLSVALATAGAAAWAQGTAAPATPSSPSLIAPGERLPPRFVLCQREVGAQEGERKALMRNCLARRLEGERVVQRDCKRQVSGVKGVQARQSALLDCERQALAVASSELPHGAPPAPRPAPPAVAEARRAPSPVVPVANVPRMPAAGEN</sequence>
<evidence type="ECO:0000313" key="4">
    <source>
        <dbReference type="Proteomes" id="UP001597304"/>
    </source>
</evidence>
<dbReference type="RefSeq" id="WP_147914942.1">
    <property type="nucleotide sequence ID" value="NZ_JBHUEJ010000023.1"/>
</dbReference>
<feature type="signal peptide" evidence="2">
    <location>
        <begin position="1"/>
        <end position="26"/>
    </location>
</feature>
<reference evidence="4" key="1">
    <citation type="journal article" date="2019" name="Int. J. Syst. Evol. Microbiol.">
        <title>The Global Catalogue of Microorganisms (GCM) 10K type strain sequencing project: providing services to taxonomists for standard genome sequencing and annotation.</title>
        <authorList>
            <consortium name="The Broad Institute Genomics Platform"/>
            <consortium name="The Broad Institute Genome Sequencing Center for Infectious Disease"/>
            <person name="Wu L."/>
            <person name="Ma J."/>
        </authorList>
    </citation>
    <scope>NUCLEOTIDE SEQUENCE [LARGE SCALE GENOMIC DNA]</scope>
    <source>
        <strain evidence="4">LMG 29247</strain>
    </source>
</reference>
<keyword evidence="2" id="KW-0732">Signal</keyword>